<name>A0ABN8MPR4_9CNID</name>
<proteinExistence type="predicted"/>
<organism evidence="1 2">
    <name type="scientific">Porites lobata</name>
    <dbReference type="NCBI Taxonomy" id="104759"/>
    <lineage>
        <taxon>Eukaryota</taxon>
        <taxon>Metazoa</taxon>
        <taxon>Cnidaria</taxon>
        <taxon>Anthozoa</taxon>
        <taxon>Hexacorallia</taxon>
        <taxon>Scleractinia</taxon>
        <taxon>Fungiina</taxon>
        <taxon>Poritidae</taxon>
        <taxon>Porites</taxon>
    </lineage>
</organism>
<dbReference type="Proteomes" id="UP001159405">
    <property type="component" value="Unassembled WGS sequence"/>
</dbReference>
<comment type="caution">
    <text evidence="1">The sequence shown here is derived from an EMBL/GenBank/DDBJ whole genome shotgun (WGS) entry which is preliminary data.</text>
</comment>
<evidence type="ECO:0000313" key="2">
    <source>
        <dbReference type="Proteomes" id="UP001159405"/>
    </source>
</evidence>
<sequence>MLQLHNKHLSKTVDELLANQFGITKFMGEDSDIIFYTGFPNYQTLLACYNFLNPAENGELVHFLSRQAHFDR</sequence>
<protein>
    <submittedName>
        <fullName evidence="1">Uncharacterized protein</fullName>
    </submittedName>
</protein>
<accession>A0ABN8MPR4</accession>
<gene>
    <name evidence="1" type="ORF">PLOB_00000244</name>
</gene>
<keyword evidence="2" id="KW-1185">Reference proteome</keyword>
<reference evidence="1 2" key="1">
    <citation type="submission" date="2022-05" db="EMBL/GenBank/DDBJ databases">
        <authorList>
            <consortium name="Genoscope - CEA"/>
            <person name="William W."/>
        </authorList>
    </citation>
    <scope>NUCLEOTIDE SEQUENCE [LARGE SCALE GENOMIC DNA]</scope>
</reference>
<evidence type="ECO:0000313" key="1">
    <source>
        <dbReference type="EMBL" id="CAH3032728.1"/>
    </source>
</evidence>
<dbReference type="EMBL" id="CALNXK010000001">
    <property type="protein sequence ID" value="CAH3032728.1"/>
    <property type="molecule type" value="Genomic_DNA"/>
</dbReference>